<keyword evidence="9" id="KW-0966">Cell projection</keyword>
<proteinExistence type="inferred from homology"/>
<evidence type="ECO:0000256" key="8">
    <source>
        <dbReference type="ARBA" id="ARBA00023212"/>
    </source>
</evidence>
<dbReference type="InterPro" id="IPR033585">
    <property type="entry name" value="DRC12-like"/>
</dbReference>
<evidence type="ECO:0000256" key="3">
    <source>
        <dbReference type="ARBA" id="ARBA00011248"/>
    </source>
</evidence>
<comment type="similarity">
    <text evidence="10">Belongs to the DRC12 family.</text>
</comment>
<dbReference type="AlphaFoldDB" id="A0A6U9LQ30"/>
<evidence type="ECO:0000313" key="14">
    <source>
        <dbReference type="EMBL" id="CAE0621232.1"/>
    </source>
</evidence>
<comment type="subunit">
    <text evidence="3">Component of the nexin-dynein regulatory complex (N-DRC).</text>
</comment>
<sequence length="129" mass="15126">MEADLEREKKTTFAVTADMARQYKALQEDLIHKINSLETTLTEQREELDLAQHELTELIKEKDEEMAYRDETIAQLKKRIEEMSAEFVDMLKSTTTLMKEHLATIDDSEDGDKNNNYLDKMKENNPAIW</sequence>
<reference evidence="14" key="1">
    <citation type="submission" date="2021-01" db="EMBL/GenBank/DDBJ databases">
        <authorList>
            <person name="Corre E."/>
            <person name="Pelletier E."/>
            <person name="Niang G."/>
            <person name="Scheremetjew M."/>
            <person name="Finn R."/>
            <person name="Kale V."/>
            <person name="Holt S."/>
            <person name="Cochrane G."/>
            <person name="Meng A."/>
            <person name="Brown T."/>
            <person name="Cohen L."/>
        </authorList>
    </citation>
    <scope>NUCLEOTIDE SEQUENCE</scope>
    <source>
        <strain evidence="14">CCMP1795</strain>
    </source>
</reference>
<protein>
    <recommendedName>
        <fullName evidence="11">Dynein regulatory complex protein 12</fullName>
    </recommendedName>
</protein>
<evidence type="ECO:0000256" key="13">
    <source>
        <dbReference type="SAM" id="MobiDB-lite"/>
    </source>
</evidence>
<keyword evidence="8" id="KW-0206">Cytoskeleton</keyword>
<gene>
    <name evidence="14" type="ORF">OMAR00292_LOCUS6350</name>
    <name evidence="15" type="ORF">OMAR00292_LOCUS6352</name>
</gene>
<name>A0A6U9LQ30_OXYMA</name>
<keyword evidence="6 12" id="KW-0175">Coiled coil</keyword>
<evidence type="ECO:0000256" key="11">
    <source>
        <dbReference type="ARBA" id="ARBA00044800"/>
    </source>
</evidence>
<evidence type="ECO:0000256" key="1">
    <source>
        <dbReference type="ARBA" id="ARBA00003029"/>
    </source>
</evidence>
<evidence type="ECO:0000256" key="5">
    <source>
        <dbReference type="ARBA" id="ARBA00022846"/>
    </source>
</evidence>
<evidence type="ECO:0000256" key="4">
    <source>
        <dbReference type="ARBA" id="ARBA00022490"/>
    </source>
</evidence>
<evidence type="ECO:0000256" key="7">
    <source>
        <dbReference type="ARBA" id="ARBA00023069"/>
    </source>
</evidence>
<dbReference type="EMBL" id="HBIT01012064">
    <property type="protein sequence ID" value="CAE0621232.1"/>
    <property type="molecule type" value="Transcribed_RNA"/>
</dbReference>
<comment type="function">
    <text evidence="1">Component of the nexin-dynein regulatory complex (N-DRC), a key regulator of ciliary/flagellar motility which maintains the alignment and integrity of the distal axoneme and regulates microtubule sliding in motile axonemes.</text>
</comment>
<evidence type="ECO:0000256" key="10">
    <source>
        <dbReference type="ARBA" id="ARBA00044754"/>
    </source>
</evidence>
<evidence type="ECO:0000256" key="2">
    <source>
        <dbReference type="ARBA" id="ARBA00004611"/>
    </source>
</evidence>
<evidence type="ECO:0000256" key="6">
    <source>
        <dbReference type="ARBA" id="ARBA00023054"/>
    </source>
</evidence>
<feature type="region of interest" description="Disordered" evidence="13">
    <location>
        <begin position="106"/>
        <end position="129"/>
    </location>
</feature>
<keyword evidence="5" id="KW-0282">Flagellum</keyword>
<feature type="coiled-coil region" evidence="12">
    <location>
        <begin position="27"/>
        <end position="93"/>
    </location>
</feature>
<accession>A0A6U9LQ30</accession>
<keyword evidence="4" id="KW-0963">Cytoplasm</keyword>
<dbReference type="PANTHER" id="PTHR28656">
    <property type="entry name" value="COILED-COIL DOMAIN-CONTAINING PROTEIN 153"/>
    <property type="match status" value="1"/>
</dbReference>
<dbReference type="PANTHER" id="PTHR28656:SF1">
    <property type="entry name" value="COILED-COIL DOMAIN-CONTAINING PROTEIN 153"/>
    <property type="match status" value="1"/>
</dbReference>
<evidence type="ECO:0000256" key="9">
    <source>
        <dbReference type="ARBA" id="ARBA00023273"/>
    </source>
</evidence>
<dbReference type="EMBL" id="HBIT01012066">
    <property type="protein sequence ID" value="CAE0621235.1"/>
    <property type="molecule type" value="Transcribed_RNA"/>
</dbReference>
<keyword evidence="7" id="KW-0969">Cilium</keyword>
<comment type="subcellular location">
    <subcellularLocation>
        <location evidence="2">Cytoplasm</location>
        <location evidence="2">Cytoskeleton</location>
        <location evidence="2">Flagellum axoneme</location>
    </subcellularLocation>
</comment>
<evidence type="ECO:0000256" key="12">
    <source>
        <dbReference type="SAM" id="Coils"/>
    </source>
</evidence>
<organism evidence="14">
    <name type="scientific">Oxyrrhis marina</name>
    <name type="common">Dinoflagellate</name>
    <dbReference type="NCBI Taxonomy" id="2969"/>
    <lineage>
        <taxon>Eukaryota</taxon>
        <taxon>Sar</taxon>
        <taxon>Alveolata</taxon>
        <taxon>Dinophyceae</taxon>
        <taxon>Oxyrrhinales</taxon>
        <taxon>Oxyrrhinaceae</taxon>
        <taxon>Oxyrrhis</taxon>
    </lineage>
</organism>
<evidence type="ECO:0000313" key="15">
    <source>
        <dbReference type="EMBL" id="CAE0621235.1"/>
    </source>
</evidence>